<feature type="chain" id="PRO_5037916942" description="SH3b domain-containing protein" evidence="1">
    <location>
        <begin position="18"/>
        <end position="204"/>
    </location>
</feature>
<dbReference type="InterPro" id="IPR003646">
    <property type="entry name" value="SH3-like_bac-type"/>
</dbReference>
<accession>A0A917AFF2</accession>
<dbReference type="Gene3D" id="2.30.30.40">
    <property type="entry name" value="SH3 Domains"/>
    <property type="match status" value="1"/>
</dbReference>
<dbReference type="Pfam" id="PF08239">
    <property type="entry name" value="SH3_3"/>
    <property type="match status" value="1"/>
</dbReference>
<gene>
    <name evidence="3" type="ORF">GCM10011360_34800</name>
</gene>
<dbReference type="Proteomes" id="UP000612855">
    <property type="component" value="Unassembled WGS sequence"/>
</dbReference>
<dbReference type="EMBL" id="BMFJ01000002">
    <property type="protein sequence ID" value="GGE44601.1"/>
    <property type="molecule type" value="Genomic_DNA"/>
</dbReference>
<protein>
    <recommendedName>
        <fullName evidence="2">SH3b domain-containing protein</fullName>
    </recommendedName>
</protein>
<evidence type="ECO:0000259" key="2">
    <source>
        <dbReference type="Pfam" id="PF08239"/>
    </source>
</evidence>
<evidence type="ECO:0000256" key="1">
    <source>
        <dbReference type="SAM" id="SignalP"/>
    </source>
</evidence>
<evidence type="ECO:0000313" key="4">
    <source>
        <dbReference type="Proteomes" id="UP000612855"/>
    </source>
</evidence>
<feature type="signal peptide" evidence="1">
    <location>
        <begin position="1"/>
        <end position="17"/>
    </location>
</feature>
<dbReference type="AlphaFoldDB" id="A0A917AFF2"/>
<feature type="domain" description="SH3b" evidence="2">
    <location>
        <begin position="35"/>
        <end position="88"/>
    </location>
</feature>
<reference evidence="4" key="1">
    <citation type="journal article" date="2019" name="Int. J. Syst. Evol. Microbiol.">
        <title>The Global Catalogue of Microorganisms (GCM) 10K type strain sequencing project: providing services to taxonomists for standard genome sequencing and annotation.</title>
        <authorList>
            <consortium name="The Broad Institute Genomics Platform"/>
            <consortium name="The Broad Institute Genome Sequencing Center for Infectious Disease"/>
            <person name="Wu L."/>
            <person name="Ma J."/>
        </authorList>
    </citation>
    <scope>NUCLEOTIDE SEQUENCE [LARGE SCALE GENOMIC DNA]</scope>
    <source>
        <strain evidence="4">CGMCC 1.12664</strain>
    </source>
</reference>
<comment type="caution">
    <text evidence="3">The sequence shown here is derived from an EMBL/GenBank/DDBJ whole genome shotgun (WGS) entry which is preliminary data.</text>
</comment>
<keyword evidence="4" id="KW-1185">Reference proteome</keyword>
<evidence type="ECO:0000313" key="3">
    <source>
        <dbReference type="EMBL" id="GGE44601.1"/>
    </source>
</evidence>
<keyword evidence="1" id="KW-0732">Signal</keyword>
<name>A0A917AFF2_9RHOB</name>
<proteinExistence type="predicted"/>
<dbReference type="RefSeq" id="WP_188479087.1">
    <property type="nucleotide sequence ID" value="NZ_BMFJ01000002.1"/>
</dbReference>
<organism evidence="3 4">
    <name type="scientific">Primorskyibacter flagellatus</name>
    <dbReference type="NCBI Taxonomy" id="1387277"/>
    <lineage>
        <taxon>Bacteria</taxon>
        <taxon>Pseudomonadati</taxon>
        <taxon>Pseudomonadota</taxon>
        <taxon>Alphaproteobacteria</taxon>
        <taxon>Rhodobacterales</taxon>
        <taxon>Roseobacteraceae</taxon>
        <taxon>Primorskyibacter</taxon>
    </lineage>
</organism>
<sequence>MRGLAAVLALLPTLAFAQMLPLPALHDVQGVAADDVLNIRSGPDAGSGVIGALAPDATGVEVVERSDDLKWGLVNAAEGAGWVALRFLQRQAGQDYGQFPPVTACSGTEPFWSMTRDAGADHWVYESPDGPGESLSPSLLLTASGRIDRWAMRFGAGGVPGTAVFGLAACSDGMSDRAYGITVDLLLDGATGPAMLSGCCTLTR</sequence>